<dbReference type="GO" id="GO:0016757">
    <property type="term" value="F:glycosyltransferase activity"/>
    <property type="evidence" value="ECO:0007669"/>
    <property type="project" value="InterPro"/>
</dbReference>
<proteinExistence type="predicted"/>
<dbReference type="EMBL" id="CP000383">
    <property type="protein sequence ID" value="ABG58147.1"/>
    <property type="molecule type" value="Genomic_DNA"/>
</dbReference>
<evidence type="ECO:0000259" key="1">
    <source>
        <dbReference type="Pfam" id="PF00534"/>
    </source>
</evidence>
<feature type="domain" description="Glycosyl transferase family 1" evidence="1">
    <location>
        <begin position="196"/>
        <end position="342"/>
    </location>
</feature>
<keyword evidence="3" id="KW-1185">Reference proteome</keyword>
<evidence type="ECO:0000313" key="3">
    <source>
        <dbReference type="Proteomes" id="UP000001822"/>
    </source>
</evidence>
<reference evidence="2 3" key="1">
    <citation type="journal article" date="2007" name="Appl. Environ. Microbiol.">
        <title>Genome sequence of the cellulolytic gliding bacterium Cytophaga hutchinsonii.</title>
        <authorList>
            <person name="Xie G."/>
            <person name="Bruce D.C."/>
            <person name="Challacombe J.F."/>
            <person name="Chertkov O."/>
            <person name="Detter J.C."/>
            <person name="Gilna P."/>
            <person name="Han C.S."/>
            <person name="Lucas S."/>
            <person name="Misra M."/>
            <person name="Myers G.L."/>
            <person name="Richardson P."/>
            <person name="Tapia R."/>
            <person name="Thayer N."/>
            <person name="Thompson L.S."/>
            <person name="Brettin T.S."/>
            <person name="Henrissat B."/>
            <person name="Wilson D.B."/>
            <person name="McBride M.J."/>
        </authorList>
    </citation>
    <scope>NUCLEOTIDE SEQUENCE [LARGE SCALE GENOMIC DNA]</scope>
    <source>
        <strain evidence="3">ATCC 33406 / DSM 1761 / CIP 103989 / NBRC 15051 / NCIMB 9469 / D465</strain>
    </source>
</reference>
<dbReference type="AlphaFoldDB" id="A0A6N4SPC5"/>
<accession>A0A6N4SPC5</accession>
<evidence type="ECO:0000313" key="2">
    <source>
        <dbReference type="EMBL" id="ABG58147.1"/>
    </source>
</evidence>
<gene>
    <name evidence="2" type="ordered locus">CHU_0864</name>
</gene>
<dbReference type="OrthoDB" id="952844at2"/>
<dbReference type="InterPro" id="IPR001296">
    <property type="entry name" value="Glyco_trans_1"/>
</dbReference>
<dbReference type="Proteomes" id="UP000001822">
    <property type="component" value="Chromosome"/>
</dbReference>
<sequence length="385" mass="44420">MNIIILNTNSFGGNYEYSRCLAAAYAEHADVKKCTVVIPENAAQPETEIFKKILISDLPAINVTLFKKIYFLYRSLVNPFRVFRYLKNAPASAVVFNDYEQITALIWVPFIKKLKKKHTFLVILHDPDRDAYLPVKWLSEITMKKVMSIMDVALYHELLPDKVYYKKEIPKINIPHGLYTHSLFDQHLLNHLIHQKGEKKMMGVIGNIRDEKNYSFLIQCLPELPDVILLIAGSPSNSSVSIASYKEEIEKRNVQDRVIWIEKKLTDEEMQGIIQACDLMLLYYKYSFTSQSGLLNLIAPHKKKLIVSDGQSGLTKIVEQYKLGAVVPIDKKSFVQAVNQIVFTDMSAEQQLAWDRYLDYASWHNHTRIVIEQVQKMKKTFSAKI</sequence>
<name>A0A6N4SPC5_CYTH3</name>
<dbReference type="KEGG" id="chu:CHU_0864"/>
<organism evidence="2 3">
    <name type="scientific">Cytophaga hutchinsonii (strain ATCC 33406 / DSM 1761 / CIP 103989 / NBRC 15051 / NCIMB 9469 / D465)</name>
    <dbReference type="NCBI Taxonomy" id="269798"/>
    <lineage>
        <taxon>Bacteria</taxon>
        <taxon>Pseudomonadati</taxon>
        <taxon>Bacteroidota</taxon>
        <taxon>Cytophagia</taxon>
        <taxon>Cytophagales</taxon>
        <taxon>Cytophagaceae</taxon>
        <taxon>Cytophaga</taxon>
    </lineage>
</organism>
<dbReference type="SUPFAM" id="SSF53756">
    <property type="entry name" value="UDP-Glycosyltransferase/glycogen phosphorylase"/>
    <property type="match status" value="1"/>
</dbReference>
<dbReference type="Gene3D" id="3.40.50.2000">
    <property type="entry name" value="Glycogen Phosphorylase B"/>
    <property type="match status" value="1"/>
</dbReference>
<dbReference type="RefSeq" id="WP_011584263.1">
    <property type="nucleotide sequence ID" value="NC_008255.1"/>
</dbReference>
<dbReference type="Pfam" id="PF00534">
    <property type="entry name" value="Glycos_transf_1"/>
    <property type="match status" value="1"/>
</dbReference>
<protein>
    <recommendedName>
        <fullName evidence="1">Glycosyl transferase family 1 domain-containing protein</fullName>
    </recommendedName>
</protein>